<evidence type="ECO:0000256" key="3">
    <source>
        <dbReference type="ARBA" id="ARBA00022679"/>
    </source>
</evidence>
<dbReference type="Gene3D" id="3.40.50.2000">
    <property type="entry name" value="Glycogen Phosphorylase B"/>
    <property type="match status" value="1"/>
</dbReference>
<reference evidence="6 7" key="1">
    <citation type="submission" date="2018-04" db="EMBL/GenBank/DDBJ databases">
        <title>Genomic Encyclopedia of Archaeal and Bacterial Type Strains, Phase II (KMG-II): from individual species to whole genera.</title>
        <authorList>
            <person name="Goeker M."/>
        </authorList>
    </citation>
    <scope>NUCLEOTIDE SEQUENCE [LARGE SCALE GENOMIC DNA]</scope>
    <source>
        <strain evidence="6 7">DSM 29329</strain>
    </source>
</reference>
<dbReference type="Pfam" id="PF00535">
    <property type="entry name" value="Glycos_transf_2"/>
    <property type="match status" value="1"/>
</dbReference>
<feature type="domain" description="Glycosyltransferase 2-like" evidence="5">
    <location>
        <begin position="198"/>
        <end position="327"/>
    </location>
</feature>
<keyword evidence="2" id="KW-0328">Glycosyltransferase</keyword>
<dbReference type="InterPro" id="IPR029044">
    <property type="entry name" value="Nucleotide-diphossugar_trans"/>
</dbReference>
<proteinExistence type="inferred from homology"/>
<dbReference type="AlphaFoldDB" id="A0A2T6B5M9"/>
<dbReference type="Pfam" id="PF00534">
    <property type="entry name" value="Glycos_transf_1"/>
    <property type="match status" value="1"/>
</dbReference>
<comment type="similarity">
    <text evidence="1">Belongs to the glycosyltransferase 2 family.</text>
</comment>
<keyword evidence="7" id="KW-1185">Reference proteome</keyword>
<dbReference type="Gene3D" id="3.90.550.10">
    <property type="entry name" value="Spore Coat Polysaccharide Biosynthesis Protein SpsA, Chain A"/>
    <property type="match status" value="1"/>
</dbReference>
<dbReference type="SUPFAM" id="SSF53448">
    <property type="entry name" value="Nucleotide-diphospho-sugar transferases"/>
    <property type="match status" value="1"/>
</dbReference>
<name>A0A2T6B5M9_9RHOB</name>
<feature type="domain" description="Glycosyl transferase family 1" evidence="4">
    <location>
        <begin position="734"/>
        <end position="822"/>
    </location>
</feature>
<dbReference type="EMBL" id="QBKN01000003">
    <property type="protein sequence ID" value="PTX51355.1"/>
    <property type="molecule type" value="Genomic_DNA"/>
</dbReference>
<dbReference type="SUPFAM" id="SSF53756">
    <property type="entry name" value="UDP-Glycosyltransferase/glycogen phosphorylase"/>
    <property type="match status" value="1"/>
</dbReference>
<evidence type="ECO:0000259" key="5">
    <source>
        <dbReference type="Pfam" id="PF00535"/>
    </source>
</evidence>
<keyword evidence="3 6" id="KW-0808">Transferase</keyword>
<evidence type="ECO:0000256" key="2">
    <source>
        <dbReference type="ARBA" id="ARBA00022676"/>
    </source>
</evidence>
<comment type="caution">
    <text evidence="6">The sequence shown here is derived from an EMBL/GenBank/DDBJ whole genome shotgun (WGS) entry which is preliminary data.</text>
</comment>
<evidence type="ECO:0000313" key="7">
    <source>
        <dbReference type="Proteomes" id="UP000244069"/>
    </source>
</evidence>
<accession>A0A2T6B5M9</accession>
<dbReference type="PANTHER" id="PTHR43179">
    <property type="entry name" value="RHAMNOSYLTRANSFERASE WBBL"/>
    <property type="match status" value="1"/>
</dbReference>
<evidence type="ECO:0000313" key="6">
    <source>
        <dbReference type="EMBL" id="PTX51355.1"/>
    </source>
</evidence>
<organism evidence="6 7">
    <name type="scientific">Allosediminivita pacifica</name>
    <dbReference type="NCBI Taxonomy" id="1267769"/>
    <lineage>
        <taxon>Bacteria</taxon>
        <taxon>Pseudomonadati</taxon>
        <taxon>Pseudomonadota</taxon>
        <taxon>Alphaproteobacteria</taxon>
        <taxon>Rhodobacterales</taxon>
        <taxon>Paracoccaceae</taxon>
        <taxon>Allosediminivita</taxon>
    </lineage>
</organism>
<gene>
    <name evidence="6" type="ORF">C8N44_10399</name>
</gene>
<evidence type="ECO:0000256" key="1">
    <source>
        <dbReference type="ARBA" id="ARBA00006739"/>
    </source>
</evidence>
<evidence type="ECO:0000259" key="4">
    <source>
        <dbReference type="Pfam" id="PF00534"/>
    </source>
</evidence>
<dbReference type="InterPro" id="IPR001296">
    <property type="entry name" value="Glyco_trans_1"/>
</dbReference>
<protein>
    <submittedName>
        <fullName evidence="6">GT2 family glycosyltransferase</fullName>
    </submittedName>
</protein>
<dbReference type="GO" id="GO:0016757">
    <property type="term" value="F:glycosyltransferase activity"/>
    <property type="evidence" value="ECO:0007669"/>
    <property type="project" value="UniProtKB-KW"/>
</dbReference>
<dbReference type="InterPro" id="IPR001173">
    <property type="entry name" value="Glyco_trans_2-like"/>
</dbReference>
<sequence length="831" mass="90763">MAGLHARYEATHLALATRGGTITDASGEQAGHVDLVQFSGGRLRVAGWARADRVRLIHGGHEDSGCPHLRRPDVASQLGLVETLGFELSVPARLADLRSEAPPGLTLTEEQGRPPILPLSLRIPISRRARLLCAIRFLRDATLGLPAALGWLATRDPIFRARFKSRLRLSTPLASGPLEPRLFDVEPAETAQAEPRITIVLPVYNAFELLQLCLERVVSHTDLPWRLILIEDGSSDERVRPFLRDWARDRANVELLENPENLGFIRSVNRGLDRARDREGPSEGPVVLLNSDALVPDRWASRLVRPFERDPGVASVTPMSNDAEIFSTPVICSRTQLSPGQGDAIDRVAAEFAPEVLLSSAPTGVGFCMAMGRDWLARVPQLDTAFGRGYGEEVDWCRKVARLGGRHLGLPGLFVEHRGGESFGSAEKLRLVAHNNEIISRRYPEYDQSVQDFIAADPLRTARLALGLAWAGSLDPARPVPIYMAHDLGGGAEHYLEQRIEADLAEGCPSVVLRVGGSRRWQIELATPGGRCHGRTDDTALARRLLSILPRRHVVYSCGVGDRDPVELPQMLLSLMVEDGSAELLFHDFYPLAPAYTLLDRTGAYRGPPVGAVEDPGFSARRPDGTRVDLATWQAAWKAFAERADLVVFSRDSARIVSAVWPDLTPRLSLRPHRLRHTPPPLRPVPDGRPVLGVLGNIGLQKGAAVVQTLGRRLAAPGTPGMVLIGNIDPAFALPPKVEVHGSYRVEDLSRIARQHGVTHWLIPSVWPETFCYTVHEALATGLPVMAFDIGAQGDAVRTAENGIVLPFHPDADLAARVIDALPLLAMDKAS</sequence>
<dbReference type="Proteomes" id="UP000244069">
    <property type="component" value="Unassembled WGS sequence"/>
</dbReference>
<dbReference type="PANTHER" id="PTHR43179:SF12">
    <property type="entry name" value="GALACTOFURANOSYLTRANSFERASE GLFT2"/>
    <property type="match status" value="1"/>
</dbReference>